<dbReference type="AlphaFoldDB" id="A0A084WAV7"/>
<dbReference type="Proteomes" id="UP000030765">
    <property type="component" value="Unassembled WGS sequence"/>
</dbReference>
<organism evidence="1">
    <name type="scientific">Anopheles sinensis</name>
    <name type="common">Mosquito</name>
    <dbReference type="NCBI Taxonomy" id="74873"/>
    <lineage>
        <taxon>Eukaryota</taxon>
        <taxon>Metazoa</taxon>
        <taxon>Ecdysozoa</taxon>
        <taxon>Arthropoda</taxon>
        <taxon>Hexapoda</taxon>
        <taxon>Insecta</taxon>
        <taxon>Pterygota</taxon>
        <taxon>Neoptera</taxon>
        <taxon>Endopterygota</taxon>
        <taxon>Diptera</taxon>
        <taxon>Nematocera</taxon>
        <taxon>Culicoidea</taxon>
        <taxon>Culicidae</taxon>
        <taxon>Anophelinae</taxon>
        <taxon>Anopheles</taxon>
    </lineage>
</organism>
<evidence type="ECO:0000313" key="2">
    <source>
        <dbReference type="EnsemblMetazoa" id="ASIC015570-PA"/>
    </source>
</evidence>
<dbReference type="EMBL" id="KE525331">
    <property type="protein sequence ID" value="KFB47351.1"/>
    <property type="molecule type" value="Genomic_DNA"/>
</dbReference>
<dbReference type="EnsemblMetazoa" id="ASIC015570-RA">
    <property type="protein sequence ID" value="ASIC015570-PA"/>
    <property type="gene ID" value="ASIC015570"/>
</dbReference>
<evidence type="ECO:0000313" key="1">
    <source>
        <dbReference type="EMBL" id="KFB47351.1"/>
    </source>
</evidence>
<gene>
    <name evidence="1" type="ORF">ZHAS_00015570</name>
</gene>
<accession>A0A084WAV7</accession>
<evidence type="ECO:0000313" key="3">
    <source>
        <dbReference type="Proteomes" id="UP000030765"/>
    </source>
</evidence>
<keyword evidence="3" id="KW-1185">Reference proteome</keyword>
<dbReference type="VEuPathDB" id="VectorBase:ASIC015570"/>
<protein>
    <submittedName>
        <fullName evidence="1 2">L-gulonolactone oxidase-like protein</fullName>
    </submittedName>
</protein>
<dbReference type="EMBL" id="ATLV01022269">
    <property type="status" value="NOT_ANNOTATED_CDS"/>
    <property type="molecule type" value="Genomic_DNA"/>
</dbReference>
<reference evidence="1 3" key="1">
    <citation type="journal article" date="2014" name="BMC Genomics">
        <title>Genome sequence of Anopheles sinensis provides insight into genetics basis of mosquito competence for malaria parasites.</title>
        <authorList>
            <person name="Zhou D."/>
            <person name="Zhang D."/>
            <person name="Ding G."/>
            <person name="Shi L."/>
            <person name="Hou Q."/>
            <person name="Ye Y."/>
            <person name="Xu Y."/>
            <person name="Zhou H."/>
            <person name="Xiong C."/>
            <person name="Li S."/>
            <person name="Yu J."/>
            <person name="Hong S."/>
            <person name="Yu X."/>
            <person name="Zou P."/>
            <person name="Chen C."/>
            <person name="Chang X."/>
            <person name="Wang W."/>
            <person name="Lv Y."/>
            <person name="Sun Y."/>
            <person name="Ma L."/>
            <person name="Shen B."/>
            <person name="Zhu C."/>
        </authorList>
    </citation>
    <scope>NUCLEOTIDE SEQUENCE [LARGE SCALE GENOMIC DNA]</scope>
</reference>
<name>A0A084WAV7_ANOSI</name>
<reference evidence="2" key="2">
    <citation type="submission" date="2020-05" db="UniProtKB">
        <authorList>
            <consortium name="EnsemblMetazoa"/>
        </authorList>
    </citation>
    <scope>IDENTIFICATION</scope>
</reference>
<sequence length="78" mass="8674">MPIGVHIVIQQSLESTPQCGTPPRPDHRQHAQQLDVLLDDTPKVTIITAEHRPTNAPKPIPSQHVPSFGYACKTRTFK</sequence>
<proteinExistence type="predicted"/>